<dbReference type="InterPro" id="IPR036188">
    <property type="entry name" value="FAD/NAD-bd_sf"/>
</dbReference>
<name>A0AAD7DJL6_MYCRO</name>
<protein>
    <recommendedName>
        <fullName evidence="4">Glucose-methanol-choline oxidoreductase N-terminal domain-containing protein</fullName>
    </recommendedName>
</protein>
<dbReference type="SUPFAM" id="SSF51905">
    <property type="entry name" value="FAD/NAD(P)-binding domain"/>
    <property type="match status" value="1"/>
</dbReference>
<keyword evidence="3" id="KW-1185">Reference proteome</keyword>
<reference evidence="2" key="1">
    <citation type="submission" date="2023-03" db="EMBL/GenBank/DDBJ databases">
        <title>Massive genome expansion in bonnet fungi (Mycena s.s.) driven by repeated elements and novel gene families across ecological guilds.</title>
        <authorList>
            <consortium name="Lawrence Berkeley National Laboratory"/>
            <person name="Harder C.B."/>
            <person name="Miyauchi S."/>
            <person name="Viragh M."/>
            <person name="Kuo A."/>
            <person name="Thoen E."/>
            <person name="Andreopoulos B."/>
            <person name="Lu D."/>
            <person name="Skrede I."/>
            <person name="Drula E."/>
            <person name="Henrissat B."/>
            <person name="Morin E."/>
            <person name="Kohler A."/>
            <person name="Barry K."/>
            <person name="LaButti K."/>
            <person name="Morin E."/>
            <person name="Salamov A."/>
            <person name="Lipzen A."/>
            <person name="Mereny Z."/>
            <person name="Hegedus B."/>
            <person name="Baldrian P."/>
            <person name="Stursova M."/>
            <person name="Weitz H."/>
            <person name="Taylor A."/>
            <person name="Grigoriev I.V."/>
            <person name="Nagy L.G."/>
            <person name="Martin F."/>
            <person name="Kauserud H."/>
        </authorList>
    </citation>
    <scope>NUCLEOTIDE SEQUENCE</scope>
    <source>
        <strain evidence="2">CBHHK067</strain>
    </source>
</reference>
<comment type="similarity">
    <text evidence="1">Belongs to the GMC oxidoreductase family.</text>
</comment>
<accession>A0AAD7DJL6</accession>
<dbReference type="Pfam" id="PF13450">
    <property type="entry name" value="NAD_binding_8"/>
    <property type="match status" value="1"/>
</dbReference>
<comment type="caution">
    <text evidence="2">The sequence shown here is derived from an EMBL/GenBank/DDBJ whole genome shotgun (WGS) entry which is preliminary data.</text>
</comment>
<evidence type="ECO:0000256" key="1">
    <source>
        <dbReference type="ARBA" id="ARBA00010790"/>
    </source>
</evidence>
<dbReference type="GO" id="GO:0050660">
    <property type="term" value="F:flavin adenine dinucleotide binding"/>
    <property type="evidence" value="ECO:0007669"/>
    <property type="project" value="InterPro"/>
</dbReference>
<gene>
    <name evidence="2" type="ORF">B0H17DRAFT_933547</name>
</gene>
<evidence type="ECO:0000313" key="2">
    <source>
        <dbReference type="EMBL" id="KAJ7692879.1"/>
    </source>
</evidence>
<evidence type="ECO:0008006" key="4">
    <source>
        <dbReference type="Google" id="ProtNLM"/>
    </source>
</evidence>
<evidence type="ECO:0000313" key="3">
    <source>
        <dbReference type="Proteomes" id="UP001221757"/>
    </source>
</evidence>
<dbReference type="Gene3D" id="3.50.50.60">
    <property type="entry name" value="FAD/NAD(P)-binding domain"/>
    <property type="match status" value="1"/>
</dbReference>
<dbReference type="GO" id="GO:0016491">
    <property type="term" value="F:oxidoreductase activity"/>
    <property type="evidence" value="ECO:0007669"/>
    <property type="project" value="TreeGrafter"/>
</dbReference>
<proteinExistence type="inferred from homology"/>
<organism evidence="2 3">
    <name type="scientific">Mycena rosella</name>
    <name type="common">Pink bonnet</name>
    <name type="synonym">Agaricus rosellus</name>
    <dbReference type="NCBI Taxonomy" id="1033263"/>
    <lineage>
        <taxon>Eukaryota</taxon>
        <taxon>Fungi</taxon>
        <taxon>Dikarya</taxon>
        <taxon>Basidiomycota</taxon>
        <taxon>Agaricomycotina</taxon>
        <taxon>Agaricomycetes</taxon>
        <taxon>Agaricomycetidae</taxon>
        <taxon>Agaricales</taxon>
        <taxon>Marasmiineae</taxon>
        <taxon>Mycenaceae</taxon>
        <taxon>Mycena</taxon>
    </lineage>
</organism>
<dbReference type="AlphaFoldDB" id="A0AAD7DJL6"/>
<dbReference type="PANTHER" id="PTHR11552:SF147">
    <property type="entry name" value="CHOLINE DEHYDROGENASE, MITOCHONDRIAL"/>
    <property type="match status" value="1"/>
</dbReference>
<dbReference type="EMBL" id="JARKIE010000049">
    <property type="protein sequence ID" value="KAJ7692879.1"/>
    <property type="molecule type" value="Genomic_DNA"/>
</dbReference>
<dbReference type="Proteomes" id="UP001221757">
    <property type="component" value="Unassembled WGS sequence"/>
</dbReference>
<dbReference type="PANTHER" id="PTHR11552">
    <property type="entry name" value="GLUCOSE-METHANOL-CHOLINE GMC OXIDOREDUCTASE"/>
    <property type="match status" value="1"/>
</dbReference>
<sequence>MWPFSSPGYNVVSIKQAGTPLAQTSAKSYDCIVVGGGTAGCCLASRLSKNPSVSVLVLERGRAHDAWYS</sequence>
<dbReference type="InterPro" id="IPR012132">
    <property type="entry name" value="GMC_OxRdtase"/>
</dbReference>